<evidence type="ECO:0000256" key="8">
    <source>
        <dbReference type="SAM" id="MobiDB-lite"/>
    </source>
</evidence>
<keyword evidence="5 6" id="KW-0539">Nucleus</keyword>
<evidence type="ECO:0000256" key="7">
    <source>
        <dbReference type="RuleBase" id="RU000682"/>
    </source>
</evidence>
<name>A0A1S3INP6_LINAN</name>
<dbReference type="GO" id="GO:0005634">
    <property type="term" value="C:nucleus"/>
    <property type="evidence" value="ECO:0007669"/>
    <property type="project" value="UniProtKB-SubCell"/>
</dbReference>
<dbReference type="OrthoDB" id="6286423at2759"/>
<dbReference type="InterPro" id="IPR009057">
    <property type="entry name" value="Homeodomain-like_sf"/>
</dbReference>
<reference evidence="11" key="1">
    <citation type="submission" date="2025-08" db="UniProtKB">
        <authorList>
            <consortium name="RefSeq"/>
        </authorList>
    </citation>
    <scope>IDENTIFICATION</scope>
    <source>
        <tissue evidence="11">Gonads</tissue>
    </source>
</reference>
<evidence type="ECO:0000313" key="10">
    <source>
        <dbReference type="Proteomes" id="UP000085678"/>
    </source>
</evidence>
<dbReference type="Proteomes" id="UP000085678">
    <property type="component" value="Unplaced"/>
</dbReference>
<dbReference type="InterPro" id="IPR017970">
    <property type="entry name" value="Homeobox_CS"/>
</dbReference>
<feature type="region of interest" description="Disordered" evidence="8">
    <location>
        <begin position="284"/>
        <end position="313"/>
    </location>
</feature>
<dbReference type="Pfam" id="PF00046">
    <property type="entry name" value="Homeodomain"/>
    <property type="match status" value="1"/>
</dbReference>
<dbReference type="PANTHER" id="PTHR45664">
    <property type="entry name" value="PROTEIN ZERKNUELLT 1-RELATED"/>
    <property type="match status" value="1"/>
</dbReference>
<accession>A0A1S3INP6</accession>
<dbReference type="SMART" id="SM00389">
    <property type="entry name" value="HOX"/>
    <property type="match status" value="1"/>
</dbReference>
<dbReference type="GO" id="GO:0000978">
    <property type="term" value="F:RNA polymerase II cis-regulatory region sequence-specific DNA binding"/>
    <property type="evidence" value="ECO:0007669"/>
    <property type="project" value="TreeGrafter"/>
</dbReference>
<dbReference type="FunFam" id="1.10.10.60:FF:000504">
    <property type="entry name" value="Transcription factor RFX3"/>
    <property type="match status" value="1"/>
</dbReference>
<evidence type="ECO:0000259" key="9">
    <source>
        <dbReference type="PROSITE" id="PS50071"/>
    </source>
</evidence>
<dbReference type="InterPro" id="IPR020479">
    <property type="entry name" value="HD_metazoa"/>
</dbReference>
<keyword evidence="10" id="KW-1185">Reference proteome</keyword>
<keyword evidence="4 6" id="KW-0371">Homeobox</keyword>
<dbReference type="STRING" id="7574.A0A1S3INP6"/>
<dbReference type="CDD" id="cd00086">
    <property type="entry name" value="homeodomain"/>
    <property type="match status" value="1"/>
</dbReference>
<proteinExistence type="predicted"/>
<comment type="subcellular location">
    <subcellularLocation>
        <location evidence="1 6 7">Nucleus</location>
    </subcellularLocation>
</comment>
<evidence type="ECO:0000256" key="4">
    <source>
        <dbReference type="ARBA" id="ARBA00023155"/>
    </source>
</evidence>
<dbReference type="GeneID" id="106165494"/>
<dbReference type="PROSITE" id="PS50071">
    <property type="entry name" value="HOMEOBOX_2"/>
    <property type="match status" value="1"/>
</dbReference>
<dbReference type="InterPro" id="IPR001356">
    <property type="entry name" value="HD"/>
</dbReference>
<sequence length="337" mass="36918">MSRSGSCQSEINFTSREMQKVYYDPSVQPYPGYFHHNGYAYDNQHFNGGSPTMAVEHYRTNCLLQPINSSNSQTNSDYYSNACMQDDGGGGGGGGGSGGSGGHTPVCSVPESPPGEAGQPPGGGPPKPAEIYPWMRESRQNSKRQMSQISENSSDSFEFTNGEQPTKRARTAYTSAQLVELEKEFHFNRYLCRPRRIEMAALLNLTERQIKIWFQNRRMKFKKEQKQKVMLEKQLQHHAKMEGLPGSPTENKEALSSLHASHQVAQQNNACALSAASMSQSLSHSRSPLAHTPPMAASYPVASQPLSHPSVGNCGPLNGASPYSQGTYHGPPKLAHL</sequence>
<gene>
    <name evidence="11" type="primary">LOC106165494</name>
</gene>
<dbReference type="GO" id="GO:0000981">
    <property type="term" value="F:DNA-binding transcription factor activity, RNA polymerase II-specific"/>
    <property type="evidence" value="ECO:0007669"/>
    <property type="project" value="InterPro"/>
</dbReference>
<feature type="region of interest" description="Disordered" evidence="8">
    <location>
        <begin position="90"/>
        <end position="167"/>
    </location>
</feature>
<dbReference type="Gene3D" id="1.10.10.60">
    <property type="entry name" value="Homeodomain-like"/>
    <property type="match status" value="1"/>
</dbReference>
<feature type="region of interest" description="Disordered" evidence="8">
    <location>
        <begin position="240"/>
        <end position="261"/>
    </location>
</feature>
<feature type="DNA-binding region" description="Homeobox" evidence="6">
    <location>
        <begin position="166"/>
        <end position="225"/>
    </location>
</feature>
<dbReference type="PROSITE" id="PS00032">
    <property type="entry name" value="ANTENNAPEDIA"/>
    <property type="match status" value="1"/>
</dbReference>
<evidence type="ECO:0000313" key="11">
    <source>
        <dbReference type="RefSeq" id="XP_013399159.1"/>
    </source>
</evidence>
<dbReference type="SUPFAM" id="SSF46689">
    <property type="entry name" value="Homeodomain-like"/>
    <property type="match status" value="1"/>
</dbReference>
<dbReference type="KEGG" id="lak:106165494"/>
<evidence type="ECO:0000256" key="1">
    <source>
        <dbReference type="ARBA" id="ARBA00004123"/>
    </source>
</evidence>
<evidence type="ECO:0000256" key="2">
    <source>
        <dbReference type="ARBA" id="ARBA00022473"/>
    </source>
</evidence>
<evidence type="ECO:0000256" key="3">
    <source>
        <dbReference type="ARBA" id="ARBA00023125"/>
    </source>
</evidence>
<feature type="compositionally biased region" description="Gly residues" evidence="8">
    <location>
        <begin position="90"/>
        <end position="102"/>
    </location>
</feature>
<dbReference type="RefSeq" id="XP_013399159.1">
    <property type="nucleotide sequence ID" value="XM_013543705.1"/>
</dbReference>
<dbReference type="AlphaFoldDB" id="A0A1S3INP6"/>
<dbReference type="InParanoid" id="A0A1S3INP6"/>
<feature type="domain" description="Homeobox" evidence="9">
    <location>
        <begin position="164"/>
        <end position="224"/>
    </location>
</feature>
<dbReference type="PANTHER" id="PTHR45664:SF18">
    <property type="entry name" value="HOMEOBOX PROTEIN HOX3"/>
    <property type="match status" value="1"/>
</dbReference>
<dbReference type="InterPro" id="IPR001827">
    <property type="entry name" value="Homeobox_Antennapedia_CS"/>
</dbReference>
<feature type="compositionally biased region" description="Polar residues" evidence="8">
    <location>
        <begin position="143"/>
        <end position="164"/>
    </location>
</feature>
<dbReference type="PRINTS" id="PR00024">
    <property type="entry name" value="HOMEOBOX"/>
</dbReference>
<keyword evidence="3 6" id="KW-0238">DNA-binding</keyword>
<keyword evidence="2" id="KW-0217">Developmental protein</keyword>
<protein>
    <submittedName>
        <fullName evidence="11">Homeobox protein Hox-A3 isoform X1</fullName>
    </submittedName>
</protein>
<organism evidence="10 11">
    <name type="scientific">Lingula anatina</name>
    <name type="common">Brachiopod</name>
    <name type="synonym">Lingula unguis</name>
    <dbReference type="NCBI Taxonomy" id="7574"/>
    <lineage>
        <taxon>Eukaryota</taxon>
        <taxon>Metazoa</taxon>
        <taxon>Spiralia</taxon>
        <taxon>Lophotrochozoa</taxon>
        <taxon>Brachiopoda</taxon>
        <taxon>Linguliformea</taxon>
        <taxon>Lingulata</taxon>
        <taxon>Lingulida</taxon>
        <taxon>Linguloidea</taxon>
        <taxon>Lingulidae</taxon>
        <taxon>Lingula</taxon>
    </lineage>
</organism>
<evidence type="ECO:0000256" key="5">
    <source>
        <dbReference type="ARBA" id="ARBA00023242"/>
    </source>
</evidence>
<evidence type="ECO:0000256" key="6">
    <source>
        <dbReference type="PROSITE-ProRule" id="PRU00108"/>
    </source>
</evidence>
<dbReference type="PROSITE" id="PS00027">
    <property type="entry name" value="HOMEOBOX_1"/>
    <property type="match status" value="1"/>
</dbReference>